<dbReference type="GO" id="GO:0015934">
    <property type="term" value="C:large ribosomal subunit"/>
    <property type="evidence" value="ECO:0007669"/>
    <property type="project" value="InterPro"/>
</dbReference>
<dbReference type="PANTHER" id="PTHR35534:SF1">
    <property type="entry name" value="LARGE RIBOSOMAL SUBUNIT PROTEIN BL32"/>
    <property type="match status" value="1"/>
</dbReference>
<reference evidence="6 7" key="1">
    <citation type="submission" date="2017-09" db="EMBL/GenBank/DDBJ databases">
        <title>Depth-based differentiation of microbial function through sediment-hosted aquifers and enrichment of novel symbionts in the deep terrestrial subsurface.</title>
        <authorList>
            <person name="Probst A.J."/>
            <person name="Ladd B."/>
            <person name="Jarett J.K."/>
            <person name="Geller-Mcgrath D.E."/>
            <person name="Sieber C.M."/>
            <person name="Emerson J.B."/>
            <person name="Anantharaman K."/>
            <person name="Thomas B.C."/>
            <person name="Malmstrom R."/>
            <person name="Stieglmeier M."/>
            <person name="Klingl A."/>
            <person name="Woyke T."/>
            <person name="Ryan C.M."/>
            <person name="Banfield J.F."/>
        </authorList>
    </citation>
    <scope>NUCLEOTIDE SEQUENCE [LARGE SCALE GENOMIC DNA]</scope>
    <source>
        <strain evidence="6">CG23_combo_of_CG06-09_8_20_14_all_41_10</strain>
    </source>
</reference>
<dbReference type="InterPro" id="IPR002677">
    <property type="entry name" value="Ribosomal_bL32"/>
</dbReference>
<comment type="caution">
    <text evidence="6">The sequence shown here is derived from an EMBL/GenBank/DDBJ whole genome shotgun (WGS) entry which is preliminary data.</text>
</comment>
<dbReference type="InterPro" id="IPR011332">
    <property type="entry name" value="Ribosomal_zn-bd"/>
</dbReference>
<dbReference type="SUPFAM" id="SSF57829">
    <property type="entry name" value="Zn-binding ribosomal proteins"/>
    <property type="match status" value="1"/>
</dbReference>
<organism evidence="6 7">
    <name type="scientific">Candidatus Sherwoodlollariibacterium unditelluris</name>
    <dbReference type="NCBI Taxonomy" id="1974757"/>
    <lineage>
        <taxon>Bacteria</taxon>
        <taxon>Pseudomonadati</taxon>
        <taxon>Candidatus Omnitrophota</taxon>
        <taxon>Candidatus Sherwoodlollariibacterium</taxon>
    </lineage>
</organism>
<proteinExistence type="inferred from homology"/>
<dbReference type="EMBL" id="PCRK01000095">
    <property type="protein sequence ID" value="PIP19261.1"/>
    <property type="molecule type" value="Genomic_DNA"/>
</dbReference>
<dbReference type="GO" id="GO:0006412">
    <property type="term" value="P:translation"/>
    <property type="evidence" value="ECO:0007669"/>
    <property type="project" value="UniProtKB-UniRule"/>
</dbReference>
<keyword evidence="3 5" id="KW-0687">Ribonucleoprotein</keyword>
<keyword evidence="2 5" id="KW-0689">Ribosomal protein</keyword>
<sequence>MALPKRRHSKTRGRKRRTHWKIASTNLIKCPQCKELKLAHRVCPVCGYYKGKQAVEIKVKEKKKRGT</sequence>
<accession>A0A2G9YL72</accession>
<comment type="similarity">
    <text evidence="1 5">Belongs to the bacterial ribosomal protein bL32 family.</text>
</comment>
<dbReference type="Pfam" id="PF01783">
    <property type="entry name" value="Ribosomal_L32p"/>
    <property type="match status" value="1"/>
</dbReference>
<dbReference type="Proteomes" id="UP000231292">
    <property type="component" value="Unassembled WGS sequence"/>
</dbReference>
<evidence type="ECO:0000256" key="2">
    <source>
        <dbReference type="ARBA" id="ARBA00022980"/>
    </source>
</evidence>
<dbReference type="HAMAP" id="MF_00340">
    <property type="entry name" value="Ribosomal_bL32"/>
    <property type="match status" value="1"/>
</dbReference>
<evidence type="ECO:0000256" key="1">
    <source>
        <dbReference type="ARBA" id="ARBA00008560"/>
    </source>
</evidence>
<gene>
    <name evidence="5" type="primary">rpmF</name>
    <name evidence="6" type="ORF">COX41_03850</name>
</gene>
<dbReference type="GO" id="GO:0003735">
    <property type="term" value="F:structural constituent of ribosome"/>
    <property type="evidence" value="ECO:0007669"/>
    <property type="project" value="InterPro"/>
</dbReference>
<evidence type="ECO:0000313" key="6">
    <source>
        <dbReference type="EMBL" id="PIP19261.1"/>
    </source>
</evidence>
<protein>
    <recommendedName>
        <fullName evidence="4 5">Large ribosomal subunit protein bL32</fullName>
    </recommendedName>
</protein>
<dbReference type="AlphaFoldDB" id="A0A2G9YL72"/>
<evidence type="ECO:0000313" key="7">
    <source>
        <dbReference type="Proteomes" id="UP000231292"/>
    </source>
</evidence>
<evidence type="ECO:0000256" key="5">
    <source>
        <dbReference type="HAMAP-Rule" id="MF_00340"/>
    </source>
</evidence>
<dbReference type="PANTHER" id="PTHR35534">
    <property type="entry name" value="50S RIBOSOMAL PROTEIN L32"/>
    <property type="match status" value="1"/>
</dbReference>
<evidence type="ECO:0000256" key="3">
    <source>
        <dbReference type="ARBA" id="ARBA00023274"/>
    </source>
</evidence>
<evidence type="ECO:0000256" key="4">
    <source>
        <dbReference type="ARBA" id="ARBA00035178"/>
    </source>
</evidence>
<dbReference type="InterPro" id="IPR044957">
    <property type="entry name" value="Ribosomal_bL32_bact"/>
</dbReference>
<name>A0A2G9YL72_9BACT</name>
<dbReference type="NCBIfam" id="TIGR01031">
    <property type="entry name" value="rpmF_bact"/>
    <property type="match status" value="1"/>
</dbReference>